<accession>A0A2A7HTW0</accession>
<organism evidence="1 2">
    <name type="scientific">Bacillus cereus</name>
    <dbReference type="NCBI Taxonomy" id="1396"/>
    <lineage>
        <taxon>Bacteria</taxon>
        <taxon>Bacillati</taxon>
        <taxon>Bacillota</taxon>
        <taxon>Bacilli</taxon>
        <taxon>Bacillales</taxon>
        <taxon>Bacillaceae</taxon>
        <taxon>Bacillus</taxon>
        <taxon>Bacillus cereus group</taxon>
    </lineage>
</organism>
<dbReference type="AlphaFoldDB" id="A0A2A7HTW0"/>
<reference evidence="1 2" key="1">
    <citation type="submission" date="2017-09" db="EMBL/GenBank/DDBJ databases">
        <title>Large-scale bioinformatics analysis of Bacillus genomes uncovers conserved roles of natural products in bacterial physiology.</title>
        <authorList>
            <consortium name="Agbiome Team Llc"/>
            <person name="Bleich R.M."/>
            <person name="Grubbs K.J."/>
            <person name="Santa Maria K.C."/>
            <person name="Allen S.E."/>
            <person name="Farag S."/>
            <person name="Shank E.A."/>
            <person name="Bowers A."/>
        </authorList>
    </citation>
    <scope>NUCLEOTIDE SEQUENCE [LARGE SCALE GENOMIC DNA]</scope>
    <source>
        <strain evidence="1 2">AFS096845</strain>
    </source>
</reference>
<gene>
    <name evidence="1" type="ORF">COM96_19370</name>
</gene>
<evidence type="ECO:0000313" key="1">
    <source>
        <dbReference type="EMBL" id="PEC20398.1"/>
    </source>
</evidence>
<name>A0A2A7HTW0_BACCE</name>
<dbReference type="EMBL" id="NVLK01000043">
    <property type="protein sequence ID" value="PEC20398.1"/>
    <property type="molecule type" value="Genomic_DNA"/>
</dbReference>
<comment type="caution">
    <text evidence="1">The sequence shown here is derived from an EMBL/GenBank/DDBJ whole genome shotgun (WGS) entry which is preliminary data.</text>
</comment>
<dbReference type="Proteomes" id="UP000220006">
    <property type="component" value="Unassembled WGS sequence"/>
</dbReference>
<sequence>MEMKLFNFGDKDKSIVCYYQDGSFFTPLGSLLIQFKFKVNFYPICGIFRMEISFEDSNIQEENISLEMESYFITDKSYAIAALPVVDHLEEIIMKHDKMKLLNLFKEELFQMLETQLDDVDYTQYRFVFLPL</sequence>
<evidence type="ECO:0000313" key="2">
    <source>
        <dbReference type="Proteomes" id="UP000220006"/>
    </source>
</evidence>
<proteinExistence type="predicted"/>
<protein>
    <submittedName>
        <fullName evidence="1">Uncharacterized protein</fullName>
    </submittedName>
</protein>